<dbReference type="EMBL" id="JAFIQS020000008">
    <property type="protein sequence ID" value="KAH9478724.1"/>
    <property type="molecule type" value="Genomic_DNA"/>
</dbReference>
<dbReference type="Proteomes" id="UP000664032">
    <property type="component" value="Unassembled WGS sequence"/>
</dbReference>
<accession>A0ACB8GTD8</accession>
<evidence type="ECO:0000313" key="1">
    <source>
        <dbReference type="EMBL" id="KAH9478724.1"/>
    </source>
</evidence>
<evidence type="ECO:0000313" key="2">
    <source>
        <dbReference type="Proteomes" id="UP000664032"/>
    </source>
</evidence>
<gene>
    <name evidence="1" type="ORF">JR316_0009184</name>
</gene>
<sequence>MPKCEVYNALKKSDRQPPPSNRSNDRELRAIAMYRYRNLWKAADIEEFKRAFIYGVNCHFRAFQTGRVLHCNIVENNLIIYQHVRADRNEEENVTEYEDNASRRKASLLMTESKSVEVNEPRVRRVLTDFDVAVLLGPDGKPTVSSICDHHITGTIPFMARHLLRTPEERELQRSMYPIMPTYHLYRYDLESFLYILIWAATCYDLTTHKRLQMPKDSHLEEWSNIKSMKKTRQAKQLGHGLLADLEQDIRPEWNGLWKEWIQPLLTVFSNHHFPRASIEQHCLSQQAHHNWDRISLGSEPRARRVLNEFDMAVILGPDGKPTTPSTGNHHITGTLPFMARHLLQTPEERDEDQSLYPTIPTYHLYRHDLESFFYILIWVATCYDLTAHKKLKLPKGTYLIDWSNNINLGRARIAKELGDTLMKNLRRGILPEWKGVWREWIMPLFVLFEEGLRCSEAAQKRGNIDDFITGGGRLTFDNFMRSIRGEPLNLDSKK</sequence>
<comment type="caution">
    <text evidence="1">The sequence shown here is derived from an EMBL/GenBank/DDBJ whole genome shotgun (WGS) entry which is preliminary data.</text>
</comment>
<protein>
    <submittedName>
        <fullName evidence="1">Uncharacterized protein</fullName>
    </submittedName>
</protein>
<organism evidence="1 2">
    <name type="scientific">Psilocybe cubensis</name>
    <name type="common">Psychedelic mushroom</name>
    <name type="synonym">Stropharia cubensis</name>
    <dbReference type="NCBI Taxonomy" id="181762"/>
    <lineage>
        <taxon>Eukaryota</taxon>
        <taxon>Fungi</taxon>
        <taxon>Dikarya</taxon>
        <taxon>Basidiomycota</taxon>
        <taxon>Agaricomycotina</taxon>
        <taxon>Agaricomycetes</taxon>
        <taxon>Agaricomycetidae</taxon>
        <taxon>Agaricales</taxon>
        <taxon>Agaricineae</taxon>
        <taxon>Strophariaceae</taxon>
        <taxon>Psilocybe</taxon>
    </lineage>
</organism>
<keyword evidence="2" id="KW-1185">Reference proteome</keyword>
<proteinExistence type="predicted"/>
<reference evidence="1" key="1">
    <citation type="submission" date="2021-10" db="EMBL/GenBank/DDBJ databases">
        <title>Psilocybe cubensis genome.</title>
        <authorList>
            <person name="Mckernan K.J."/>
            <person name="Crawford S."/>
            <person name="Trippe A."/>
            <person name="Kane L.T."/>
            <person name="Mclaughlin S."/>
        </authorList>
    </citation>
    <scope>NUCLEOTIDE SEQUENCE</scope>
    <source>
        <strain evidence="1">MGC-MH-2018</strain>
    </source>
</reference>
<name>A0ACB8GTD8_PSICU</name>